<feature type="disulfide bond" evidence="1">
    <location>
        <begin position="503"/>
        <end position="520"/>
    </location>
</feature>
<accession>A0AAV2SFV7</accession>
<dbReference type="SMART" id="SM00181">
    <property type="entry name" value="EGF"/>
    <property type="match status" value="1"/>
</dbReference>
<name>A0AAV2SFV7_MEGNR</name>
<dbReference type="PROSITE" id="PS50026">
    <property type="entry name" value="EGF_3"/>
    <property type="match status" value="1"/>
</dbReference>
<dbReference type="CDD" id="cd00054">
    <property type="entry name" value="EGF_CA"/>
    <property type="match status" value="1"/>
</dbReference>
<dbReference type="EMBL" id="CAXKWB010058281">
    <property type="protein sequence ID" value="CAL4180565.1"/>
    <property type="molecule type" value="Genomic_DNA"/>
</dbReference>
<keyword evidence="1" id="KW-0245">EGF-like domain</keyword>
<evidence type="ECO:0000256" key="1">
    <source>
        <dbReference type="PROSITE-ProRule" id="PRU00076"/>
    </source>
</evidence>
<dbReference type="PROSITE" id="PS00022">
    <property type="entry name" value="EGF_1"/>
    <property type="match status" value="1"/>
</dbReference>
<comment type="caution">
    <text evidence="4">The sequence shown here is derived from an EMBL/GenBank/DDBJ whole genome shotgun (WGS) entry which is preliminary data.</text>
</comment>
<evidence type="ECO:0000256" key="2">
    <source>
        <dbReference type="SAM" id="SignalP"/>
    </source>
</evidence>
<evidence type="ECO:0000313" key="5">
    <source>
        <dbReference type="Proteomes" id="UP001497623"/>
    </source>
</evidence>
<keyword evidence="2" id="KW-0732">Signal</keyword>
<sequence>MRLIYITIHSIMLITAFFVNRSEMAILQKIDDGFTMVNSSVAVRTSQIPQEIKQQIMVDLDVGLTMVDSIHQKVSNNRDIFQRMQCKKCKKEGKSGIIIIIEITEVAAEITPFMEFVTIASTVGKGYFSFMNSKHENEKWDHLNDKLDDISREINSLGEELKASIEFNEWLTQYIDYEFNIRNGEECLNATLSSMKSETDEKMKMKLASEFLNCFDRNRIEESAQDIYRLTGKPSSPTTKNLFDLFVKEKGCDIFELSRLMMILRDLMTSAAKQSLFYYFFKDGNENRVGKSITKYQSYLYDIRDYYDNQVWHCFRDSVDNAKASVAKTIDGNNDVETSLLSSIIHDKLSNLIPWYSWTVAQFEKDQAPDVKVHPLFNPHSVTFTAEGETYFLIKDYSSKKRNVIVVWQDSEDVFRSCNNIYINSTKVYFRPCKECNSNSFVNSDNMIKEHMCNEFLTEKVNKDAADNHYNPNRLLNNLAHHPVSFVSANIDSHSDACISNPCLNGGSCKPIIYTNSRFCICKPFFEGINCENDIGNSLADDVTVFLGQLREHFGILTGIPDVIDIYFQINDLSTDVKNMQKSLQYYAEYGNLVTLYGKSIKDAEYISNYYHDFQSGKLEVNNFGRILDKLILITFYLTSHR</sequence>
<protein>
    <recommendedName>
        <fullName evidence="3">EGF-like domain-containing protein</fullName>
    </recommendedName>
</protein>
<reference evidence="4 5" key="1">
    <citation type="submission" date="2024-05" db="EMBL/GenBank/DDBJ databases">
        <authorList>
            <person name="Wallberg A."/>
        </authorList>
    </citation>
    <scope>NUCLEOTIDE SEQUENCE [LARGE SCALE GENOMIC DNA]</scope>
</reference>
<dbReference type="Proteomes" id="UP001497623">
    <property type="component" value="Unassembled WGS sequence"/>
</dbReference>
<feature type="chain" id="PRO_5043640557" description="EGF-like domain-containing protein" evidence="2">
    <location>
        <begin position="25"/>
        <end position="642"/>
    </location>
</feature>
<dbReference type="Gene3D" id="2.10.25.10">
    <property type="entry name" value="Laminin"/>
    <property type="match status" value="1"/>
</dbReference>
<feature type="domain" description="EGF-like" evidence="3">
    <location>
        <begin position="494"/>
        <end position="532"/>
    </location>
</feature>
<comment type="caution">
    <text evidence="1">Lacks conserved residue(s) required for the propagation of feature annotation.</text>
</comment>
<keyword evidence="1" id="KW-1015">Disulfide bond</keyword>
<dbReference type="SUPFAM" id="SSF57196">
    <property type="entry name" value="EGF/Laminin"/>
    <property type="match status" value="1"/>
</dbReference>
<gene>
    <name evidence="4" type="ORF">MNOR_LOCUS35329</name>
</gene>
<feature type="disulfide bond" evidence="1">
    <location>
        <begin position="522"/>
        <end position="531"/>
    </location>
</feature>
<dbReference type="InterPro" id="IPR000742">
    <property type="entry name" value="EGF"/>
</dbReference>
<organism evidence="4 5">
    <name type="scientific">Meganyctiphanes norvegica</name>
    <name type="common">Northern krill</name>
    <name type="synonym">Thysanopoda norvegica</name>
    <dbReference type="NCBI Taxonomy" id="48144"/>
    <lineage>
        <taxon>Eukaryota</taxon>
        <taxon>Metazoa</taxon>
        <taxon>Ecdysozoa</taxon>
        <taxon>Arthropoda</taxon>
        <taxon>Crustacea</taxon>
        <taxon>Multicrustacea</taxon>
        <taxon>Malacostraca</taxon>
        <taxon>Eumalacostraca</taxon>
        <taxon>Eucarida</taxon>
        <taxon>Euphausiacea</taxon>
        <taxon>Euphausiidae</taxon>
        <taxon>Meganyctiphanes</taxon>
    </lineage>
</organism>
<keyword evidence="5" id="KW-1185">Reference proteome</keyword>
<dbReference type="AlphaFoldDB" id="A0AAV2SFV7"/>
<proteinExistence type="predicted"/>
<evidence type="ECO:0000259" key="3">
    <source>
        <dbReference type="PROSITE" id="PS50026"/>
    </source>
</evidence>
<evidence type="ECO:0000313" key="4">
    <source>
        <dbReference type="EMBL" id="CAL4180565.1"/>
    </source>
</evidence>
<feature type="signal peptide" evidence="2">
    <location>
        <begin position="1"/>
        <end position="24"/>
    </location>
</feature>